<sequence length="148" mass="17487">MKEDNIGAELRTLNISLLRYLARNKSRTDKKCDISDEATGLQVWVTEYLLDRQDEDVFQKDLEKEFFMRRPTATNFIKKMERVGLITRQAVPHDARLKKIIVTEKALKMQQEMMKKTQEFEKVLRGDLSDEEIHQFIATVQKIKKNIN</sequence>
<dbReference type="SMART" id="SM00347">
    <property type="entry name" value="HTH_MARR"/>
    <property type="match status" value="1"/>
</dbReference>
<dbReference type="EMBL" id="BLLI01000030">
    <property type="protein sequence ID" value="GFH42599.1"/>
    <property type="molecule type" value="Genomic_DNA"/>
</dbReference>
<dbReference type="SUPFAM" id="SSF46785">
    <property type="entry name" value="Winged helix' DNA-binding domain"/>
    <property type="match status" value="1"/>
</dbReference>
<name>A0A6A0BAZ2_9LACT</name>
<dbReference type="GO" id="GO:0003700">
    <property type="term" value="F:DNA-binding transcription factor activity"/>
    <property type="evidence" value="ECO:0007669"/>
    <property type="project" value="InterPro"/>
</dbReference>
<dbReference type="PROSITE" id="PS50995">
    <property type="entry name" value="HTH_MARR_2"/>
    <property type="match status" value="1"/>
</dbReference>
<evidence type="ECO:0000256" key="1">
    <source>
        <dbReference type="ARBA" id="ARBA00023015"/>
    </source>
</evidence>
<dbReference type="PANTHER" id="PTHR42756:SF1">
    <property type="entry name" value="TRANSCRIPTIONAL REPRESSOR OF EMRAB OPERON"/>
    <property type="match status" value="1"/>
</dbReference>
<dbReference type="PANTHER" id="PTHR42756">
    <property type="entry name" value="TRANSCRIPTIONAL REGULATOR, MARR"/>
    <property type="match status" value="1"/>
</dbReference>
<gene>
    <name evidence="5" type="ORF">Hs30E_11500</name>
</gene>
<reference evidence="5 6" key="1">
    <citation type="submission" date="2020-02" db="EMBL/GenBank/DDBJ databases">
        <title>Draft genome sequence of Lactococcus sp. Hs30E4-3.</title>
        <authorList>
            <person name="Noda S."/>
            <person name="Yuki M."/>
            <person name="Ohkuma M."/>
        </authorList>
    </citation>
    <scope>NUCLEOTIDE SEQUENCE [LARGE SCALE GENOMIC DNA]</scope>
    <source>
        <strain evidence="5 6">Hs30E4-3</strain>
    </source>
</reference>
<keyword evidence="3" id="KW-0804">Transcription</keyword>
<keyword evidence="2" id="KW-0238">DNA-binding</keyword>
<organism evidence="5 6">
    <name type="scientific">Pseudolactococcus hodotermopsidis</name>
    <dbReference type="NCBI Taxonomy" id="2709157"/>
    <lineage>
        <taxon>Bacteria</taxon>
        <taxon>Bacillati</taxon>
        <taxon>Bacillota</taxon>
        <taxon>Bacilli</taxon>
        <taxon>Lactobacillales</taxon>
        <taxon>Streptococcaceae</taxon>
        <taxon>Pseudolactococcus</taxon>
    </lineage>
</organism>
<dbReference type="RefSeq" id="WP_172208780.1">
    <property type="nucleotide sequence ID" value="NZ_BLLI01000030.1"/>
</dbReference>
<protein>
    <submittedName>
        <fullName evidence="5">MarR family transcriptional regulator</fullName>
    </submittedName>
</protein>
<evidence type="ECO:0000256" key="2">
    <source>
        <dbReference type="ARBA" id="ARBA00023125"/>
    </source>
</evidence>
<comment type="caution">
    <text evidence="5">The sequence shown here is derived from an EMBL/GenBank/DDBJ whole genome shotgun (WGS) entry which is preliminary data.</text>
</comment>
<accession>A0A6A0BAZ2</accession>
<keyword evidence="1" id="KW-0805">Transcription regulation</keyword>
<proteinExistence type="predicted"/>
<dbReference type="InterPro" id="IPR036390">
    <property type="entry name" value="WH_DNA-bd_sf"/>
</dbReference>
<dbReference type="GO" id="GO:0003677">
    <property type="term" value="F:DNA binding"/>
    <property type="evidence" value="ECO:0007669"/>
    <property type="project" value="UniProtKB-KW"/>
</dbReference>
<dbReference type="InterPro" id="IPR036388">
    <property type="entry name" value="WH-like_DNA-bd_sf"/>
</dbReference>
<dbReference type="Proteomes" id="UP000480303">
    <property type="component" value="Unassembled WGS sequence"/>
</dbReference>
<feature type="domain" description="HTH marR-type" evidence="4">
    <location>
        <begin position="14"/>
        <end position="145"/>
    </location>
</feature>
<dbReference type="InterPro" id="IPR000835">
    <property type="entry name" value="HTH_MarR-typ"/>
</dbReference>
<dbReference type="AlphaFoldDB" id="A0A6A0BAZ2"/>
<evidence type="ECO:0000259" key="4">
    <source>
        <dbReference type="PROSITE" id="PS50995"/>
    </source>
</evidence>
<dbReference type="Pfam" id="PF12802">
    <property type="entry name" value="MarR_2"/>
    <property type="match status" value="1"/>
</dbReference>
<dbReference type="Gene3D" id="1.10.10.10">
    <property type="entry name" value="Winged helix-like DNA-binding domain superfamily/Winged helix DNA-binding domain"/>
    <property type="match status" value="1"/>
</dbReference>
<keyword evidence="6" id="KW-1185">Reference proteome</keyword>
<evidence type="ECO:0000313" key="6">
    <source>
        <dbReference type="Proteomes" id="UP000480303"/>
    </source>
</evidence>
<evidence type="ECO:0000313" key="5">
    <source>
        <dbReference type="EMBL" id="GFH42599.1"/>
    </source>
</evidence>
<evidence type="ECO:0000256" key="3">
    <source>
        <dbReference type="ARBA" id="ARBA00023163"/>
    </source>
</evidence>
<dbReference type="PRINTS" id="PR00598">
    <property type="entry name" value="HTHMARR"/>
</dbReference>